<dbReference type="Pfam" id="PF10551">
    <property type="entry name" value="MULE"/>
    <property type="match status" value="1"/>
</dbReference>
<accession>A0AAW1MGB0</accession>
<dbReference type="InterPro" id="IPR018289">
    <property type="entry name" value="MULE_transposase_dom"/>
</dbReference>
<organism evidence="2 3">
    <name type="scientific">Popillia japonica</name>
    <name type="common">Japanese beetle</name>
    <dbReference type="NCBI Taxonomy" id="7064"/>
    <lineage>
        <taxon>Eukaryota</taxon>
        <taxon>Metazoa</taxon>
        <taxon>Ecdysozoa</taxon>
        <taxon>Arthropoda</taxon>
        <taxon>Hexapoda</taxon>
        <taxon>Insecta</taxon>
        <taxon>Pterygota</taxon>
        <taxon>Neoptera</taxon>
        <taxon>Endopterygota</taxon>
        <taxon>Coleoptera</taxon>
        <taxon>Polyphaga</taxon>
        <taxon>Scarabaeiformia</taxon>
        <taxon>Scarabaeidae</taxon>
        <taxon>Rutelinae</taxon>
        <taxon>Popillia</taxon>
    </lineage>
</organism>
<dbReference type="EMBL" id="JASPKY010000049">
    <property type="protein sequence ID" value="KAK9745384.1"/>
    <property type="molecule type" value="Genomic_DNA"/>
</dbReference>
<keyword evidence="3" id="KW-1185">Reference proteome</keyword>
<comment type="caution">
    <text evidence="2">The sequence shown here is derived from an EMBL/GenBank/DDBJ whole genome shotgun (WGS) entry which is preliminary data.</text>
</comment>
<dbReference type="Proteomes" id="UP001458880">
    <property type="component" value="Unassembled WGS sequence"/>
</dbReference>
<name>A0AAW1MGB0_POPJA</name>
<gene>
    <name evidence="2" type="ORF">QE152_g6990</name>
</gene>
<evidence type="ECO:0000259" key="1">
    <source>
        <dbReference type="Pfam" id="PF10551"/>
    </source>
</evidence>
<dbReference type="AlphaFoldDB" id="A0AAW1MGB0"/>
<feature type="domain" description="MULE transposase" evidence="1">
    <location>
        <begin position="29"/>
        <end position="124"/>
    </location>
</feature>
<reference evidence="2 3" key="1">
    <citation type="journal article" date="2024" name="BMC Genomics">
        <title>De novo assembly and annotation of Popillia japonica's genome with initial clues to its potential as an invasive pest.</title>
        <authorList>
            <person name="Cucini C."/>
            <person name="Boschi S."/>
            <person name="Funari R."/>
            <person name="Cardaioli E."/>
            <person name="Iannotti N."/>
            <person name="Marturano G."/>
            <person name="Paoli F."/>
            <person name="Bruttini M."/>
            <person name="Carapelli A."/>
            <person name="Frati F."/>
            <person name="Nardi F."/>
        </authorList>
    </citation>
    <scope>NUCLEOTIDE SEQUENCE [LARGE SCALE GENOMIC DNA]</scope>
    <source>
        <strain evidence="2">DMR45628</strain>
    </source>
</reference>
<evidence type="ECO:0000313" key="3">
    <source>
        <dbReference type="Proteomes" id="UP001458880"/>
    </source>
</evidence>
<evidence type="ECO:0000313" key="2">
    <source>
        <dbReference type="EMBL" id="KAK9745384.1"/>
    </source>
</evidence>
<sequence>MGLLKAVQSNINSCTPSTKEALKSHKRFFMDGTFKSCAKQYKQLYTIHDDLGSSSTEIKIVPVLFALLCNKSCATYTKLFQIIKEATSWNPHTVSVDFEQATITSLKTIYPTVAIQGCNFHFNQALWQKNQELGLVKAYKKDGATRNHLRMCAALAYIPIGNIDEDWITIQ</sequence>
<proteinExistence type="predicted"/>
<protein>
    <submittedName>
        <fullName evidence="2">MULE transposase domain</fullName>
    </submittedName>
</protein>